<gene>
    <name evidence="3" type="ORF">EYF70_30250</name>
    <name evidence="2" type="ORF">GCM10007387_08730</name>
</gene>
<evidence type="ECO:0000313" key="3">
    <source>
        <dbReference type="EMBL" id="QBI04630.1"/>
    </source>
</evidence>
<keyword evidence="1" id="KW-0472">Membrane</keyword>
<evidence type="ECO:0000313" key="5">
    <source>
        <dbReference type="Proteomes" id="UP000628442"/>
    </source>
</evidence>
<dbReference type="OrthoDB" id="8836529at2"/>
<accession>A0A411X6F5</accession>
<reference evidence="2" key="3">
    <citation type="submission" date="2022-12" db="EMBL/GenBank/DDBJ databases">
        <authorList>
            <person name="Sun Q."/>
            <person name="Kim S."/>
        </authorList>
    </citation>
    <scope>NUCLEOTIDE SEQUENCE</scope>
    <source>
        <strain evidence="2">KCTC 12343</strain>
    </source>
</reference>
<proteinExistence type="predicted"/>
<keyword evidence="4" id="KW-1185">Reference proteome</keyword>
<dbReference type="Proteomes" id="UP000628442">
    <property type="component" value="Unassembled WGS sequence"/>
</dbReference>
<dbReference type="RefSeq" id="WP_131148691.1">
    <property type="nucleotide sequence ID" value="NZ_BMWV01000001.1"/>
</dbReference>
<dbReference type="EMBL" id="CP036401">
    <property type="protein sequence ID" value="QBI04630.1"/>
    <property type="molecule type" value="Genomic_DNA"/>
</dbReference>
<reference evidence="3 4" key="2">
    <citation type="submission" date="2019-02" db="EMBL/GenBank/DDBJ databases">
        <title>Draft Genome Sequences of Six Type Strains of the Genus Massilia.</title>
        <authorList>
            <person name="Miess H."/>
            <person name="Frediansyhah A."/>
            <person name="Gross H."/>
        </authorList>
    </citation>
    <scope>NUCLEOTIDE SEQUENCE [LARGE SCALE GENOMIC DNA]</scope>
    <source>
        <strain evidence="3 4">DSM 17472</strain>
    </source>
</reference>
<dbReference type="EMBL" id="BMWV01000001">
    <property type="protein sequence ID" value="GGY28775.1"/>
    <property type="molecule type" value="Genomic_DNA"/>
</dbReference>
<dbReference type="AlphaFoldDB" id="A0A411X6F5"/>
<evidence type="ECO:0000313" key="4">
    <source>
        <dbReference type="Proteomes" id="UP000292307"/>
    </source>
</evidence>
<sequence>MTVTSSTHPLDILHAAGIITAEHRRRALADPSYDEFRVNRGLIDPLLWMRVDNIIDEQVLEQAEAHVTATYTGDERARYLEAIEAALGLVLESDELQRVWFRQLLGAKWITQDECDRALAAIGPEETVARGPGDLLAWMAGKGIVGPDRLAKVRIAGNPAGEPKMARMLENLEWVLREPARRRRKRVFKVAGVLVAGLLAWAIFRPAPAPGCSEDSTRRTIEQLLLGPGLDKIDAPALRKRVSEPTVKSLDEVSYASTTRVRACKATVELDGEHVPYIFTIAPAVKGKNVFVVSGFQPATPEARKE</sequence>
<keyword evidence="1" id="KW-0812">Transmembrane</keyword>
<feature type="transmembrane region" description="Helical" evidence="1">
    <location>
        <begin position="187"/>
        <end position="204"/>
    </location>
</feature>
<organism evidence="2 5">
    <name type="scientific">Pseudoduganella albidiflava</name>
    <dbReference type="NCBI Taxonomy" id="321983"/>
    <lineage>
        <taxon>Bacteria</taxon>
        <taxon>Pseudomonadati</taxon>
        <taxon>Pseudomonadota</taxon>
        <taxon>Betaproteobacteria</taxon>
        <taxon>Burkholderiales</taxon>
        <taxon>Oxalobacteraceae</taxon>
        <taxon>Telluria group</taxon>
        <taxon>Pseudoduganella</taxon>
    </lineage>
</organism>
<evidence type="ECO:0008006" key="6">
    <source>
        <dbReference type="Google" id="ProtNLM"/>
    </source>
</evidence>
<evidence type="ECO:0000256" key="1">
    <source>
        <dbReference type="SAM" id="Phobius"/>
    </source>
</evidence>
<dbReference type="Proteomes" id="UP000292307">
    <property type="component" value="Chromosome"/>
</dbReference>
<protein>
    <recommendedName>
        <fullName evidence="6">DUF1549 domain-containing protein</fullName>
    </recommendedName>
</protein>
<name>A0A411X6F5_9BURK</name>
<reference evidence="2" key="1">
    <citation type="journal article" date="2014" name="Int. J. Syst. Evol. Microbiol.">
        <title>Complete genome sequence of Corynebacterium casei LMG S-19264T (=DSM 44701T), isolated from a smear-ripened cheese.</title>
        <authorList>
            <consortium name="US DOE Joint Genome Institute (JGI-PGF)"/>
            <person name="Walter F."/>
            <person name="Albersmeier A."/>
            <person name="Kalinowski J."/>
            <person name="Ruckert C."/>
        </authorList>
    </citation>
    <scope>NUCLEOTIDE SEQUENCE</scope>
    <source>
        <strain evidence="2">KCTC 12343</strain>
    </source>
</reference>
<evidence type="ECO:0000313" key="2">
    <source>
        <dbReference type="EMBL" id="GGY28775.1"/>
    </source>
</evidence>
<keyword evidence="1" id="KW-1133">Transmembrane helix</keyword>